<comment type="caution">
    <text evidence="1">The sequence shown here is derived from an EMBL/GenBank/DDBJ whole genome shotgun (WGS) entry which is preliminary data.</text>
</comment>
<keyword evidence="1" id="KW-0378">Hydrolase</keyword>
<dbReference type="SFLD" id="SFLDG01129">
    <property type="entry name" value="C1.5:_HAD__Beta-PGM__Phosphata"/>
    <property type="match status" value="1"/>
</dbReference>
<dbReference type="GO" id="GO:0016787">
    <property type="term" value="F:hydrolase activity"/>
    <property type="evidence" value="ECO:0007669"/>
    <property type="project" value="UniProtKB-KW"/>
</dbReference>
<dbReference type="SUPFAM" id="SSF56784">
    <property type="entry name" value="HAD-like"/>
    <property type="match status" value="1"/>
</dbReference>
<organism evidence="1 2">
    <name type="scientific">Paenibacillus harenae</name>
    <dbReference type="NCBI Taxonomy" id="306543"/>
    <lineage>
        <taxon>Bacteria</taxon>
        <taxon>Bacillati</taxon>
        <taxon>Bacillota</taxon>
        <taxon>Bacilli</taxon>
        <taxon>Bacillales</taxon>
        <taxon>Paenibacillaceae</taxon>
        <taxon>Paenibacillus</taxon>
    </lineage>
</organism>
<dbReference type="Gene3D" id="3.40.50.1000">
    <property type="entry name" value="HAD superfamily/HAD-like"/>
    <property type="match status" value="1"/>
</dbReference>
<name>A0ABT9TYC1_PAEHA</name>
<dbReference type="PANTHER" id="PTHR18901:SF38">
    <property type="entry name" value="PSEUDOURIDINE-5'-PHOSPHATASE"/>
    <property type="match status" value="1"/>
</dbReference>
<dbReference type="CDD" id="cd16423">
    <property type="entry name" value="HAD_BPGM-like"/>
    <property type="match status" value="1"/>
</dbReference>
<dbReference type="SFLD" id="SFLDS00003">
    <property type="entry name" value="Haloacid_Dehalogenase"/>
    <property type="match status" value="1"/>
</dbReference>
<accession>A0ABT9TYC1</accession>
<evidence type="ECO:0000313" key="2">
    <source>
        <dbReference type="Proteomes" id="UP001229346"/>
    </source>
</evidence>
<protein>
    <submittedName>
        <fullName evidence="1">HAD superfamily hydrolase (TIGR01509 family)</fullName>
    </submittedName>
</protein>
<dbReference type="PANTHER" id="PTHR18901">
    <property type="entry name" value="2-DEOXYGLUCOSE-6-PHOSPHATE PHOSPHATASE 2"/>
    <property type="match status" value="1"/>
</dbReference>
<dbReference type="InterPro" id="IPR036412">
    <property type="entry name" value="HAD-like_sf"/>
</dbReference>
<dbReference type="InterPro" id="IPR041492">
    <property type="entry name" value="HAD_2"/>
</dbReference>
<dbReference type="Gene3D" id="1.10.150.240">
    <property type="entry name" value="Putative phosphatase, domain 2"/>
    <property type="match status" value="1"/>
</dbReference>
<gene>
    <name evidence="1" type="ORF">J2T15_001805</name>
</gene>
<evidence type="ECO:0000313" key="1">
    <source>
        <dbReference type="EMBL" id="MDQ0112370.1"/>
    </source>
</evidence>
<dbReference type="Proteomes" id="UP001229346">
    <property type="component" value="Unassembled WGS sequence"/>
</dbReference>
<dbReference type="InterPro" id="IPR023198">
    <property type="entry name" value="PGP-like_dom2"/>
</dbReference>
<keyword evidence="2" id="KW-1185">Reference proteome</keyword>
<proteinExistence type="predicted"/>
<dbReference type="InterPro" id="IPR006439">
    <property type="entry name" value="HAD-SF_hydro_IA"/>
</dbReference>
<dbReference type="SFLD" id="SFLDG01135">
    <property type="entry name" value="C1.5.6:_HAD__Beta-PGM__Phospha"/>
    <property type="match status" value="1"/>
</dbReference>
<dbReference type="InterPro" id="IPR023214">
    <property type="entry name" value="HAD_sf"/>
</dbReference>
<dbReference type="NCBIfam" id="TIGR01509">
    <property type="entry name" value="HAD-SF-IA-v3"/>
    <property type="match status" value="1"/>
</dbReference>
<sequence>MIKALIFDFDGTIIDTETPWYFAFQEVYGNYGLELPLALWGKCIGTTFAEFDPYEYLEQCLNRPIDRDDITTRSKEYYKKHMDKQELREGVREYLSLAKHKGLRIAIASSSSLGWIQRYLEKYELVDSFDIIVARDHVGQVKPSPELYLKAIELLGIEPTEAIAIEDSLNGLKAAKAAGLYCVVTPNDVTKTMNFENHDVRVDSLNQLSLDRLLATFR</sequence>
<dbReference type="RefSeq" id="WP_307203168.1">
    <property type="nucleotide sequence ID" value="NZ_JAUSSU010000003.1"/>
</dbReference>
<dbReference type="EMBL" id="JAUSSU010000003">
    <property type="protein sequence ID" value="MDQ0112370.1"/>
    <property type="molecule type" value="Genomic_DNA"/>
</dbReference>
<dbReference type="NCBIfam" id="TIGR01549">
    <property type="entry name" value="HAD-SF-IA-v1"/>
    <property type="match status" value="1"/>
</dbReference>
<dbReference type="Pfam" id="PF13419">
    <property type="entry name" value="HAD_2"/>
    <property type="match status" value="1"/>
</dbReference>
<reference evidence="1 2" key="1">
    <citation type="submission" date="2023-07" db="EMBL/GenBank/DDBJ databases">
        <title>Sorghum-associated microbial communities from plants grown in Nebraska, USA.</title>
        <authorList>
            <person name="Schachtman D."/>
        </authorList>
    </citation>
    <scope>NUCLEOTIDE SEQUENCE [LARGE SCALE GENOMIC DNA]</scope>
    <source>
        <strain evidence="1 2">CC482</strain>
    </source>
</reference>